<evidence type="ECO:0000256" key="2">
    <source>
        <dbReference type="ARBA" id="ARBA00001946"/>
    </source>
</evidence>
<dbReference type="InterPro" id="IPR012188">
    <property type="entry name" value="ME_PTA"/>
</dbReference>
<proteinExistence type="inferred from homology"/>
<comment type="cofactor">
    <cofactor evidence="1">
        <name>Mn(2+)</name>
        <dbReference type="ChEBI" id="CHEBI:29035"/>
    </cofactor>
</comment>
<dbReference type="InterPro" id="IPR042112">
    <property type="entry name" value="P_AcTrfase_dom2"/>
</dbReference>
<evidence type="ECO:0000313" key="12">
    <source>
        <dbReference type="Proteomes" id="UP001589906"/>
    </source>
</evidence>
<dbReference type="PANTHER" id="PTHR43237">
    <property type="entry name" value="NADP-DEPENDENT MALIC ENZYME"/>
    <property type="match status" value="1"/>
</dbReference>
<protein>
    <submittedName>
        <fullName evidence="11">NADP-dependent malic enzyme</fullName>
        <ecNumber evidence="11">1.1.1.40</ecNumber>
    </submittedName>
</protein>
<evidence type="ECO:0000256" key="7">
    <source>
        <dbReference type="ARBA" id="ARBA00023268"/>
    </source>
</evidence>
<comment type="caution">
    <text evidence="11">The sequence shown here is derived from an EMBL/GenBank/DDBJ whole genome shotgun (WGS) entry which is preliminary data.</text>
</comment>
<comment type="cofactor">
    <cofactor evidence="2">
        <name>Mg(2+)</name>
        <dbReference type="ChEBI" id="CHEBI:18420"/>
    </cofactor>
</comment>
<keyword evidence="6 11" id="KW-0560">Oxidoreductase</keyword>
<feature type="region of interest" description="Disordered" evidence="8">
    <location>
        <begin position="1"/>
        <end position="33"/>
    </location>
</feature>
<dbReference type="SMART" id="SM01274">
    <property type="entry name" value="malic"/>
    <property type="match status" value="1"/>
</dbReference>
<dbReference type="RefSeq" id="WP_376836824.1">
    <property type="nucleotide sequence ID" value="NZ_JBHLSW010000014.1"/>
</dbReference>
<evidence type="ECO:0000313" key="11">
    <source>
        <dbReference type="EMBL" id="MFC0634752.1"/>
    </source>
</evidence>
<dbReference type="SUPFAM" id="SSF53659">
    <property type="entry name" value="Isocitrate/Isopropylmalate dehydrogenase-like"/>
    <property type="match status" value="1"/>
</dbReference>
<evidence type="ECO:0000256" key="4">
    <source>
        <dbReference type="ARBA" id="ARBA00008756"/>
    </source>
</evidence>
<dbReference type="Gene3D" id="3.40.50.10950">
    <property type="match status" value="1"/>
</dbReference>
<dbReference type="Pfam" id="PF01515">
    <property type="entry name" value="PTA_PTB"/>
    <property type="match status" value="1"/>
</dbReference>
<dbReference type="InterPro" id="IPR051674">
    <property type="entry name" value="Malate_Decarboxylase"/>
</dbReference>
<dbReference type="InterPro" id="IPR046346">
    <property type="entry name" value="Aminoacid_DH-like_N_sf"/>
</dbReference>
<comment type="similarity">
    <text evidence="4">In the C-terminal section; belongs to the phosphate acetyltransferase and butyryltransferase family.</text>
</comment>
<dbReference type="Gene3D" id="3.40.50.720">
    <property type="entry name" value="NAD(P)-binding Rossmann-like Domain"/>
    <property type="match status" value="1"/>
</dbReference>
<feature type="domain" description="Malic enzyme NAD-binding" evidence="9">
    <location>
        <begin position="169"/>
        <end position="406"/>
    </location>
</feature>
<dbReference type="Proteomes" id="UP001589906">
    <property type="component" value="Unassembled WGS sequence"/>
</dbReference>
<comment type="similarity">
    <text evidence="3">In the N-terminal section; belongs to the malic enzymes family.</text>
</comment>
<evidence type="ECO:0000256" key="1">
    <source>
        <dbReference type="ARBA" id="ARBA00001936"/>
    </source>
</evidence>
<dbReference type="GO" id="GO:0004473">
    <property type="term" value="F:malate dehydrogenase (decarboxylating) (NADP+) activity"/>
    <property type="evidence" value="ECO:0007669"/>
    <property type="project" value="UniProtKB-EC"/>
</dbReference>
<evidence type="ECO:0000256" key="3">
    <source>
        <dbReference type="ARBA" id="ARBA00007686"/>
    </source>
</evidence>
<keyword evidence="12" id="KW-1185">Reference proteome</keyword>
<evidence type="ECO:0000256" key="8">
    <source>
        <dbReference type="SAM" id="MobiDB-lite"/>
    </source>
</evidence>
<dbReference type="InterPro" id="IPR012302">
    <property type="entry name" value="Malic_NAD-bd"/>
</dbReference>
<dbReference type="PROSITE" id="PS00331">
    <property type="entry name" value="MALIC_ENZYMES"/>
    <property type="match status" value="1"/>
</dbReference>
<evidence type="ECO:0000259" key="9">
    <source>
        <dbReference type="SMART" id="SM00919"/>
    </source>
</evidence>
<keyword evidence="7" id="KW-0511">Multifunctional enzyme</keyword>
<dbReference type="InterPro" id="IPR015884">
    <property type="entry name" value="Malic_enzyme_CS"/>
</dbReference>
<evidence type="ECO:0000259" key="10">
    <source>
        <dbReference type="SMART" id="SM01274"/>
    </source>
</evidence>
<dbReference type="InterPro" id="IPR036291">
    <property type="entry name" value="NAD(P)-bd_dom_sf"/>
</dbReference>
<dbReference type="Pfam" id="PF00390">
    <property type="entry name" value="malic"/>
    <property type="match status" value="1"/>
</dbReference>
<feature type="compositionally biased region" description="Basic and acidic residues" evidence="8">
    <location>
        <begin position="1"/>
        <end position="20"/>
    </location>
</feature>
<dbReference type="Gene3D" id="3.40.50.10380">
    <property type="entry name" value="Malic enzyme, N-terminal domain"/>
    <property type="match status" value="1"/>
</dbReference>
<dbReference type="Gene3D" id="3.40.50.10750">
    <property type="entry name" value="Isocitrate/Isopropylmalate dehydrogenase-like"/>
    <property type="match status" value="1"/>
</dbReference>
<organism evidence="11 12">
    <name type="scientific">Brevundimonas balnearis</name>
    <dbReference type="NCBI Taxonomy" id="1572858"/>
    <lineage>
        <taxon>Bacteria</taxon>
        <taxon>Pseudomonadati</taxon>
        <taxon>Pseudomonadota</taxon>
        <taxon>Alphaproteobacteria</taxon>
        <taxon>Caulobacterales</taxon>
        <taxon>Caulobacteraceae</taxon>
        <taxon>Brevundimonas</taxon>
    </lineage>
</organism>
<dbReference type="Pfam" id="PF03949">
    <property type="entry name" value="Malic_M"/>
    <property type="match status" value="1"/>
</dbReference>
<dbReference type="PIRSF" id="PIRSF036684">
    <property type="entry name" value="ME_PTA"/>
    <property type="match status" value="1"/>
</dbReference>
<evidence type="ECO:0000256" key="5">
    <source>
        <dbReference type="ARBA" id="ARBA00022723"/>
    </source>
</evidence>
<dbReference type="SUPFAM" id="SSF53223">
    <property type="entry name" value="Aminoacid dehydrogenase-like, N-terminal domain"/>
    <property type="match status" value="1"/>
</dbReference>
<accession>A0ABV6R549</accession>
<dbReference type="EC" id="1.1.1.40" evidence="11"/>
<dbReference type="InterPro" id="IPR002505">
    <property type="entry name" value="PTA_PTB"/>
</dbReference>
<dbReference type="SUPFAM" id="SSF51735">
    <property type="entry name" value="NAD(P)-binding Rossmann-fold domains"/>
    <property type="match status" value="1"/>
</dbReference>
<dbReference type="InterPro" id="IPR045213">
    <property type="entry name" value="Malic_NAD-bd_bact_type"/>
</dbReference>
<reference evidence="11 12" key="1">
    <citation type="submission" date="2024-09" db="EMBL/GenBank/DDBJ databases">
        <authorList>
            <person name="Sun Q."/>
            <person name="Mori K."/>
        </authorList>
    </citation>
    <scope>NUCLEOTIDE SEQUENCE [LARGE SCALE GENOMIC DNA]</scope>
    <source>
        <strain evidence="11 12">NCAIM B.02621</strain>
    </source>
</reference>
<evidence type="ECO:0000256" key="6">
    <source>
        <dbReference type="ARBA" id="ARBA00023002"/>
    </source>
</evidence>
<feature type="region of interest" description="Disordered" evidence="8">
    <location>
        <begin position="755"/>
        <end position="793"/>
    </location>
</feature>
<name>A0ABV6R549_9CAUL</name>
<dbReference type="InterPro" id="IPR012301">
    <property type="entry name" value="Malic_N_dom"/>
</dbReference>
<dbReference type="CDD" id="cd05311">
    <property type="entry name" value="NAD_bind_2_malic_enz"/>
    <property type="match status" value="1"/>
</dbReference>
<dbReference type="EMBL" id="JBHLSW010000014">
    <property type="protein sequence ID" value="MFC0634752.1"/>
    <property type="molecule type" value="Genomic_DNA"/>
</dbReference>
<gene>
    <name evidence="11" type="ORF">ACFFGE_12805</name>
</gene>
<feature type="domain" description="Malic enzyme N-terminal" evidence="10">
    <location>
        <begin position="24"/>
        <end position="157"/>
    </location>
</feature>
<sequence length="793" mass="86255">MPDQTDKQTFSDDEALEFHRRPTPGKISMAPTKPMATQRDLSLAYSPGVAVPVRAIAEEADRAYDYTSKGNLVAVISNGTAILGLGKLGHMASKPVMEGKAVLFKRFADIDSFDVEVKTTDPDEFVTVVKNIGDTWGGINLEDIKSPECFIIESQLQDELDIPVFHDDQHGTAIISTAALINACEITGRNIEDVKVVLVGAGAAGLSSIGLMKAMGVKAENTTVVDLAGVVYRGRAEHMDQWKAVHATDTHKRTLAEAMVGADVVLGLSAKGAITPEMVASMADKPIIFAMANPDPEITPEEVHAVRPDAIVATGRSDYANQVNNVLGFPYIFRGALDVRARRVNHEMKIAAARALAALAREDVPDEVAMAYRGRRLKFGPDYIIPTPFDPRLIWYVPPFVAQAAMDTGVARKPIEDMDAYRTELRQRLDPSAALMQKIASAVRAAPNKRVVFAEGEEPAVIRAAWAFKQSELGTPILVGREDLIRQNAMEAGLRFDELGIEIVNARVSEHNALYTDSLYERLQRRGYLRRDVQRMINQDRNYFAAAMVSHGHADAVVTGVTRNFNMVLKEVRRVLDVKERLIGLSILLAKGRTLFVADTSIHELPDAEELAEIAIQAAATVRKLGRNPRVAFLSYSTFGNPPGDRGEKVREAIRILDAKGVDFEYEGEMPPEIALDPDARSNYPFMRLSKDANVLVMPAIHSASISTRLVQALGGATVIGPLLVGLEKSVQIVSLGASVSEIITAATFAAYEEGVADEDPPEPIRAAAQREPDATPQPAPAPRPRTSVPPTS</sequence>
<keyword evidence="5" id="KW-0479">Metal-binding</keyword>
<dbReference type="InterPro" id="IPR037062">
    <property type="entry name" value="Malic_N_dom_sf"/>
</dbReference>
<dbReference type="PANTHER" id="PTHR43237:SF4">
    <property type="entry name" value="NADP-DEPENDENT MALIC ENZYME"/>
    <property type="match status" value="1"/>
</dbReference>
<dbReference type="SMART" id="SM00919">
    <property type="entry name" value="Malic_M"/>
    <property type="match status" value="1"/>
</dbReference>
<dbReference type="InterPro" id="IPR042113">
    <property type="entry name" value="P_AcTrfase_dom1"/>
</dbReference>